<evidence type="ECO:0000313" key="2">
    <source>
        <dbReference type="Proteomes" id="UP000265520"/>
    </source>
</evidence>
<keyword evidence="2" id="KW-1185">Reference proteome</keyword>
<reference evidence="1 2" key="1">
    <citation type="journal article" date="2018" name="Front. Plant Sci.">
        <title>Red Clover (Trifolium pratense) and Zigzag Clover (T. medium) - A Picture of Genomic Similarities and Differences.</title>
        <authorList>
            <person name="Dluhosova J."/>
            <person name="Istvanek J."/>
            <person name="Nedelnik J."/>
            <person name="Repkova J."/>
        </authorList>
    </citation>
    <scope>NUCLEOTIDE SEQUENCE [LARGE SCALE GENOMIC DNA]</scope>
    <source>
        <strain evidence="2">cv. 10/8</strain>
        <tissue evidence="1">Leaf</tissue>
    </source>
</reference>
<evidence type="ECO:0000313" key="1">
    <source>
        <dbReference type="EMBL" id="MCI36725.1"/>
    </source>
</evidence>
<dbReference type="Proteomes" id="UP000265520">
    <property type="component" value="Unassembled WGS sequence"/>
</dbReference>
<accession>A0A392RME8</accession>
<protein>
    <submittedName>
        <fullName evidence="1">Uncharacterized protein</fullName>
    </submittedName>
</protein>
<proteinExistence type="predicted"/>
<name>A0A392RME8_9FABA</name>
<dbReference type="AlphaFoldDB" id="A0A392RME8"/>
<feature type="non-terminal residue" evidence="1">
    <location>
        <position position="1"/>
    </location>
</feature>
<dbReference type="EMBL" id="LXQA010236781">
    <property type="protein sequence ID" value="MCI36725.1"/>
    <property type="molecule type" value="Genomic_DNA"/>
</dbReference>
<organism evidence="1 2">
    <name type="scientific">Trifolium medium</name>
    <dbReference type="NCBI Taxonomy" id="97028"/>
    <lineage>
        <taxon>Eukaryota</taxon>
        <taxon>Viridiplantae</taxon>
        <taxon>Streptophyta</taxon>
        <taxon>Embryophyta</taxon>
        <taxon>Tracheophyta</taxon>
        <taxon>Spermatophyta</taxon>
        <taxon>Magnoliopsida</taxon>
        <taxon>eudicotyledons</taxon>
        <taxon>Gunneridae</taxon>
        <taxon>Pentapetalae</taxon>
        <taxon>rosids</taxon>
        <taxon>fabids</taxon>
        <taxon>Fabales</taxon>
        <taxon>Fabaceae</taxon>
        <taxon>Papilionoideae</taxon>
        <taxon>50 kb inversion clade</taxon>
        <taxon>NPAAA clade</taxon>
        <taxon>Hologalegina</taxon>
        <taxon>IRL clade</taxon>
        <taxon>Trifolieae</taxon>
        <taxon>Trifolium</taxon>
    </lineage>
</organism>
<comment type="caution">
    <text evidence="1">The sequence shown here is derived from an EMBL/GenBank/DDBJ whole genome shotgun (WGS) entry which is preliminary data.</text>
</comment>
<sequence length="38" mass="4138">DDASSEELSSPQVMTVVSKVQEERDGGKKKELEVVCSI</sequence>